<dbReference type="RefSeq" id="WP_276280294.1">
    <property type="nucleotide sequence ID" value="NZ_CP119809.1"/>
</dbReference>
<dbReference type="InterPro" id="IPR057176">
    <property type="entry name" value="DUF7854"/>
</dbReference>
<dbReference type="AlphaFoldDB" id="A0ABD5WPS7"/>
<dbReference type="EMBL" id="JBHSZH010000005">
    <property type="protein sequence ID" value="MFC7081755.1"/>
    <property type="molecule type" value="Genomic_DNA"/>
</dbReference>
<evidence type="ECO:0000313" key="2">
    <source>
        <dbReference type="Proteomes" id="UP001596407"/>
    </source>
</evidence>
<accession>A0ABD5WPS7</accession>
<dbReference type="Proteomes" id="UP001596407">
    <property type="component" value="Unassembled WGS sequence"/>
</dbReference>
<keyword evidence="2" id="KW-1185">Reference proteome</keyword>
<sequence length="92" mass="10244">MDRISALRNVEDALADFESGETDLEATERRVLNVLRTYATEFEDGDLTTYRATGGERAEGIVVVAESQSAARDRVTDLLDADELEFEVERMG</sequence>
<dbReference type="GeneID" id="79304922"/>
<proteinExistence type="predicted"/>
<evidence type="ECO:0000313" key="1">
    <source>
        <dbReference type="EMBL" id="MFC7081755.1"/>
    </source>
</evidence>
<protein>
    <submittedName>
        <fullName evidence="1">Uncharacterized protein</fullName>
    </submittedName>
</protein>
<comment type="caution">
    <text evidence="1">The sequence shown here is derived from an EMBL/GenBank/DDBJ whole genome shotgun (WGS) entry which is preliminary data.</text>
</comment>
<organism evidence="1 2">
    <name type="scientific">Halorussus caseinilyticus</name>
    <dbReference type="NCBI Taxonomy" id="3034025"/>
    <lineage>
        <taxon>Archaea</taxon>
        <taxon>Methanobacteriati</taxon>
        <taxon>Methanobacteriota</taxon>
        <taxon>Stenosarchaea group</taxon>
        <taxon>Halobacteria</taxon>
        <taxon>Halobacteriales</taxon>
        <taxon>Haladaptataceae</taxon>
        <taxon>Halorussus</taxon>
    </lineage>
</organism>
<gene>
    <name evidence="1" type="ORF">ACFQJ6_18275</name>
</gene>
<reference evidence="1 2" key="1">
    <citation type="journal article" date="2019" name="Int. J. Syst. Evol. Microbiol.">
        <title>The Global Catalogue of Microorganisms (GCM) 10K type strain sequencing project: providing services to taxonomists for standard genome sequencing and annotation.</title>
        <authorList>
            <consortium name="The Broad Institute Genomics Platform"/>
            <consortium name="The Broad Institute Genome Sequencing Center for Infectious Disease"/>
            <person name="Wu L."/>
            <person name="Ma J."/>
        </authorList>
    </citation>
    <scope>NUCLEOTIDE SEQUENCE [LARGE SCALE GENOMIC DNA]</scope>
    <source>
        <strain evidence="1 2">DT72</strain>
    </source>
</reference>
<dbReference type="Pfam" id="PF25252">
    <property type="entry name" value="DUF7854"/>
    <property type="match status" value="1"/>
</dbReference>
<name>A0ABD5WPS7_9EURY</name>